<comment type="caution">
    <text evidence="2">The sequence shown here is derived from an EMBL/GenBank/DDBJ whole genome shotgun (WGS) entry which is preliminary data.</text>
</comment>
<organism evidence="2 3">
    <name type="scientific">Stenotrophomonas maltophilia</name>
    <name type="common">Pseudomonas maltophilia</name>
    <name type="synonym">Xanthomonas maltophilia</name>
    <dbReference type="NCBI Taxonomy" id="40324"/>
    <lineage>
        <taxon>Bacteria</taxon>
        <taxon>Pseudomonadati</taxon>
        <taxon>Pseudomonadota</taxon>
        <taxon>Gammaproteobacteria</taxon>
        <taxon>Lysobacterales</taxon>
        <taxon>Lysobacteraceae</taxon>
        <taxon>Stenotrophomonas</taxon>
        <taxon>Stenotrophomonas maltophilia group</taxon>
    </lineage>
</organism>
<dbReference type="Pfam" id="PF00085">
    <property type="entry name" value="Thioredoxin"/>
    <property type="match status" value="1"/>
</dbReference>
<dbReference type="EMBL" id="LYVI01000006">
    <property type="protein sequence ID" value="OBU61333.1"/>
    <property type="molecule type" value="Genomic_DNA"/>
</dbReference>
<dbReference type="InterPro" id="IPR013766">
    <property type="entry name" value="Thioredoxin_domain"/>
</dbReference>
<dbReference type="RefSeq" id="WP_053516275.1">
    <property type="nucleotide sequence ID" value="NZ_JAEDWE010000015.1"/>
</dbReference>
<dbReference type="Gene3D" id="3.40.30.10">
    <property type="entry name" value="Glutaredoxin"/>
    <property type="match status" value="1"/>
</dbReference>
<dbReference type="AlphaFoldDB" id="A0AAP7GRV3"/>
<accession>A0AAP7GRV3</accession>
<dbReference type="Proteomes" id="UP000092125">
    <property type="component" value="Unassembled WGS sequence"/>
</dbReference>
<gene>
    <name evidence="2" type="ORF">A9K56_11645</name>
</gene>
<dbReference type="CDD" id="cd02947">
    <property type="entry name" value="TRX_family"/>
    <property type="match status" value="1"/>
</dbReference>
<evidence type="ECO:0000313" key="3">
    <source>
        <dbReference type="Proteomes" id="UP000092125"/>
    </source>
</evidence>
<sequence>MPFMRTHLSSEPSRAEVEARDGWQLLEFGAPWCGHCQAAQPALQEVVEAHDLAHWKIEDGKGRALGRSFQVKLWPTVILLHDGREVARVVRPRVRADLAALEGALPD</sequence>
<protein>
    <submittedName>
        <fullName evidence="2">Thiol reductase thioredoxin</fullName>
    </submittedName>
</protein>
<feature type="domain" description="Thioredoxin" evidence="1">
    <location>
        <begin position="14"/>
        <end position="100"/>
    </location>
</feature>
<evidence type="ECO:0000259" key="1">
    <source>
        <dbReference type="Pfam" id="PF00085"/>
    </source>
</evidence>
<dbReference type="InterPro" id="IPR036249">
    <property type="entry name" value="Thioredoxin-like_sf"/>
</dbReference>
<reference evidence="2 3" key="1">
    <citation type="submission" date="2016-05" db="EMBL/GenBank/DDBJ databases">
        <title>Draft Genome Sequences of Stenotrophomonas maltophilia Strains Sm32COP, Sm41DVV, Sm46PAILV, SmF3, SmF22, SmSOFb1 and SmCVFa1, Isolated from Different Manures, in France.</title>
        <authorList>
            <person name="Nazaret S."/>
            <person name="Bodilis J."/>
        </authorList>
    </citation>
    <scope>NUCLEOTIDE SEQUENCE [LARGE SCALE GENOMIC DNA]</scope>
    <source>
        <strain evidence="2 3">Sm41DVV</strain>
    </source>
</reference>
<evidence type="ECO:0000313" key="2">
    <source>
        <dbReference type="EMBL" id="OBU61333.1"/>
    </source>
</evidence>
<name>A0AAP7GRV3_STEMA</name>
<proteinExistence type="predicted"/>
<dbReference type="SUPFAM" id="SSF52833">
    <property type="entry name" value="Thioredoxin-like"/>
    <property type="match status" value="1"/>
</dbReference>